<evidence type="ECO:0000256" key="3">
    <source>
        <dbReference type="ARBA" id="ARBA00048741"/>
    </source>
</evidence>
<proteinExistence type="predicted"/>
<dbReference type="EC" id="6.3.5.4" evidence="2"/>
<dbReference type="SUPFAM" id="SSF56235">
    <property type="entry name" value="N-terminal nucleophile aminohydrolases (Ntn hydrolases)"/>
    <property type="match status" value="1"/>
</dbReference>
<accession>A0ABT0Z378</accession>
<gene>
    <name evidence="5" type="ORF">NE848_07580</name>
</gene>
<dbReference type="SUPFAM" id="SSF52402">
    <property type="entry name" value="Adenine nucleotide alpha hydrolases-like"/>
    <property type="match status" value="1"/>
</dbReference>
<feature type="domain" description="Glutamine amidotransferase type-2" evidence="4">
    <location>
        <begin position="58"/>
        <end position="122"/>
    </location>
</feature>
<evidence type="ECO:0000259" key="4">
    <source>
        <dbReference type="Pfam" id="PF13537"/>
    </source>
</evidence>
<reference evidence="5" key="1">
    <citation type="submission" date="2022-06" db="EMBL/GenBank/DDBJ databases">
        <title>Gramella sediminis sp. nov., isolated from deep-sea sediment of the Indian Ocean.</title>
        <authorList>
            <person name="Yang L."/>
        </authorList>
    </citation>
    <scope>NUCLEOTIDE SEQUENCE</scope>
    <source>
        <strain evidence="5">HMD3159</strain>
    </source>
</reference>
<protein>
    <recommendedName>
        <fullName evidence="2">asparagine synthase (glutamine-hydrolyzing)</fullName>
        <ecNumber evidence="2">6.3.5.4</ecNumber>
    </recommendedName>
</protein>
<evidence type="ECO:0000256" key="1">
    <source>
        <dbReference type="ARBA" id="ARBA00005187"/>
    </source>
</evidence>
<evidence type="ECO:0000256" key="2">
    <source>
        <dbReference type="ARBA" id="ARBA00012737"/>
    </source>
</evidence>
<dbReference type="RefSeq" id="WP_252112070.1">
    <property type="nucleotide sequence ID" value="NZ_JAMSCK010000002.1"/>
</dbReference>
<comment type="pathway">
    <text evidence="1">Amino-acid biosynthesis; L-asparagine biosynthesis; L-asparagine from L-aspartate (L-Gln route): step 1/1.</text>
</comment>
<dbReference type="EMBL" id="JAMSCK010000002">
    <property type="protein sequence ID" value="MCM8569234.1"/>
    <property type="molecule type" value="Genomic_DNA"/>
</dbReference>
<name>A0ABT0Z378_9FLAO</name>
<organism evidence="5 6">
    <name type="scientific">Gramella jeungdoensis</name>
    <dbReference type="NCBI Taxonomy" id="708091"/>
    <lineage>
        <taxon>Bacteria</taxon>
        <taxon>Pseudomonadati</taxon>
        <taxon>Bacteroidota</taxon>
        <taxon>Flavobacteriia</taxon>
        <taxon>Flavobacteriales</taxon>
        <taxon>Flavobacteriaceae</taxon>
        <taxon>Christiangramia</taxon>
    </lineage>
</organism>
<dbReference type="InterPro" id="IPR017932">
    <property type="entry name" value="GATase_2_dom"/>
</dbReference>
<dbReference type="InterPro" id="IPR051786">
    <property type="entry name" value="ASN_synthetase/amidase"/>
</dbReference>
<dbReference type="Pfam" id="PF13537">
    <property type="entry name" value="GATase_7"/>
    <property type="match status" value="1"/>
</dbReference>
<comment type="catalytic activity">
    <reaction evidence="3">
        <text>L-aspartate + L-glutamine + ATP + H2O = L-asparagine + L-glutamate + AMP + diphosphate + H(+)</text>
        <dbReference type="Rhea" id="RHEA:12228"/>
        <dbReference type="ChEBI" id="CHEBI:15377"/>
        <dbReference type="ChEBI" id="CHEBI:15378"/>
        <dbReference type="ChEBI" id="CHEBI:29985"/>
        <dbReference type="ChEBI" id="CHEBI:29991"/>
        <dbReference type="ChEBI" id="CHEBI:30616"/>
        <dbReference type="ChEBI" id="CHEBI:33019"/>
        <dbReference type="ChEBI" id="CHEBI:58048"/>
        <dbReference type="ChEBI" id="CHEBI:58359"/>
        <dbReference type="ChEBI" id="CHEBI:456215"/>
        <dbReference type="EC" id="6.3.5.4"/>
    </reaction>
</comment>
<dbReference type="PANTHER" id="PTHR43284:SF1">
    <property type="entry name" value="ASPARAGINE SYNTHETASE"/>
    <property type="match status" value="1"/>
</dbReference>
<evidence type="ECO:0000313" key="6">
    <source>
        <dbReference type="Proteomes" id="UP001155077"/>
    </source>
</evidence>
<dbReference type="Gene3D" id="3.40.50.620">
    <property type="entry name" value="HUPs"/>
    <property type="match status" value="1"/>
</dbReference>
<dbReference type="Proteomes" id="UP001155077">
    <property type="component" value="Unassembled WGS sequence"/>
</dbReference>
<evidence type="ECO:0000313" key="5">
    <source>
        <dbReference type="EMBL" id="MCM8569234.1"/>
    </source>
</evidence>
<dbReference type="PANTHER" id="PTHR43284">
    <property type="entry name" value="ASPARAGINE SYNTHETASE (GLUTAMINE-HYDROLYZING)"/>
    <property type="match status" value="1"/>
</dbReference>
<sequence>MKFIFSNKKLDPELAKDFNNLHSLRQNSFDILINDKNTITETENEFSITNGYLKDFSLQIETEQKISAAQHVLKNWPVCDNITGSFSSIIFDKKNSEIVIATDPANIYPLYYLKEGEDFFISNSLILLGRYSNTEFDKAGIFQRAVGPSFMNIGSRTILKNCKSLLPGEWVRFDSKGKLLLKKFDNSLYQNIGSAELKENQIKTYWSHYKKEVELCTAGSKDVSIALSGGIDSRIALGAIPEGKRISAYTYGESSNYESKIAKKLAATRHASHSVFFDPGQYFPEKETLVTYTKDTESVKLNSWLEILKNVQPSSKHPILLGELCEGLPARNITKFNSTEFRKKNFIKYYIRKERIPLTPSNPSSFENWKKTKKDFILSWHVDFWFEKLDLIDQKKEIIRATLFNTEEIFDRIEEHNLPYTELYDELFSWYTFTRMELSRQVNICNEKFYAYSPGMSIQMLKRTSNIHPNLRLYYRFANKLLKETPELKKFKNIPTSQIPIIPQTWSNIFKIPVWGLRSKIDDWLIKRMMKSKDIQKRYRLFKSINWAKVYQQKDMLDNLKAYYEYNNLSKAYFETFFNLAKKRKTLKSWPFANMDIISGATLNTELGLIKKYKD</sequence>
<keyword evidence="6" id="KW-1185">Reference proteome</keyword>
<comment type="caution">
    <text evidence="5">The sequence shown here is derived from an EMBL/GenBank/DDBJ whole genome shotgun (WGS) entry which is preliminary data.</text>
</comment>
<dbReference type="InterPro" id="IPR029055">
    <property type="entry name" value="Ntn_hydrolases_N"/>
</dbReference>
<dbReference type="Gene3D" id="3.60.20.10">
    <property type="entry name" value="Glutamine Phosphoribosylpyrophosphate, subunit 1, domain 1"/>
    <property type="match status" value="1"/>
</dbReference>
<dbReference type="InterPro" id="IPR014729">
    <property type="entry name" value="Rossmann-like_a/b/a_fold"/>
</dbReference>